<comment type="caution">
    <text evidence="5">The sequence shown here is derived from an EMBL/GenBank/DDBJ whole genome shotgun (WGS) entry which is preliminary data.</text>
</comment>
<keyword evidence="2" id="KW-0344">Guanine-nucleotide releasing factor</keyword>
<evidence type="ECO:0000256" key="4">
    <source>
        <dbReference type="SAM" id="MobiDB-lite"/>
    </source>
</evidence>
<dbReference type="AlphaFoldDB" id="A0A9Q0RLL6"/>
<dbReference type="Proteomes" id="UP001142055">
    <property type="component" value="Chromosome 2"/>
</dbReference>
<dbReference type="PANTHER" id="PTHR13276">
    <property type="entry name" value="GUANINE NUCLEOTIDE EXCHANGE FACTOR MSS4"/>
    <property type="match status" value="1"/>
</dbReference>
<dbReference type="InterPro" id="IPR011057">
    <property type="entry name" value="Mss4-like_sf"/>
</dbReference>
<evidence type="ECO:0000256" key="1">
    <source>
        <dbReference type="ARBA" id="ARBA00022448"/>
    </source>
</evidence>
<dbReference type="GO" id="GO:0016020">
    <property type="term" value="C:membrane"/>
    <property type="evidence" value="ECO:0007669"/>
    <property type="project" value="TreeGrafter"/>
</dbReference>
<dbReference type="GO" id="GO:0007264">
    <property type="term" value="P:small GTPase-mediated signal transduction"/>
    <property type="evidence" value="ECO:0007669"/>
    <property type="project" value="InterPro"/>
</dbReference>
<dbReference type="GO" id="GO:0005829">
    <property type="term" value="C:cytosol"/>
    <property type="evidence" value="ECO:0007669"/>
    <property type="project" value="TreeGrafter"/>
</dbReference>
<proteinExistence type="predicted"/>
<feature type="compositionally biased region" description="Polar residues" evidence="4">
    <location>
        <begin position="7"/>
        <end position="27"/>
    </location>
</feature>
<dbReference type="GO" id="GO:0008270">
    <property type="term" value="F:zinc ion binding"/>
    <property type="evidence" value="ECO:0007669"/>
    <property type="project" value="TreeGrafter"/>
</dbReference>
<dbReference type="PROSITE" id="PS51796">
    <property type="entry name" value="MSS4"/>
    <property type="match status" value="1"/>
</dbReference>
<dbReference type="GO" id="GO:0006892">
    <property type="term" value="P:post-Golgi vesicle-mediated transport"/>
    <property type="evidence" value="ECO:0007669"/>
    <property type="project" value="TreeGrafter"/>
</dbReference>
<dbReference type="OMA" id="VPLMMQK"/>
<dbReference type="Pfam" id="PF04421">
    <property type="entry name" value="Mss4"/>
    <property type="match status" value="1"/>
</dbReference>
<name>A0A9Q0RLL6_BLOTA</name>
<evidence type="ECO:0000313" key="5">
    <source>
        <dbReference type="EMBL" id="KAJ6220463.1"/>
    </source>
</evidence>
<protein>
    <submittedName>
        <fullName evidence="5">Uncharacterized protein</fullName>
    </submittedName>
</protein>
<keyword evidence="6" id="KW-1185">Reference proteome</keyword>
<dbReference type="GO" id="GO:0005085">
    <property type="term" value="F:guanyl-nucleotide exchange factor activity"/>
    <property type="evidence" value="ECO:0007669"/>
    <property type="project" value="UniProtKB-KW"/>
</dbReference>
<evidence type="ECO:0000313" key="6">
    <source>
        <dbReference type="Proteomes" id="UP001142055"/>
    </source>
</evidence>
<dbReference type="PANTHER" id="PTHR13276:SF0">
    <property type="entry name" value="GUANINE NUCLEOTIDE EXCHANGE FACTOR MSS4"/>
    <property type="match status" value="1"/>
</dbReference>
<keyword evidence="1" id="KW-0813">Transport</keyword>
<reference evidence="5" key="1">
    <citation type="submission" date="2022-12" db="EMBL/GenBank/DDBJ databases">
        <title>Genome assemblies of Blomia tropicalis.</title>
        <authorList>
            <person name="Cui Y."/>
        </authorList>
    </citation>
    <scope>NUCLEOTIDE SEQUENCE</scope>
    <source>
        <tissue evidence="5">Adult mites</tissue>
    </source>
</reference>
<evidence type="ECO:0000256" key="2">
    <source>
        <dbReference type="ARBA" id="ARBA00022658"/>
    </source>
</evidence>
<accession>A0A9Q0RLL6</accession>
<organism evidence="5 6">
    <name type="scientific">Blomia tropicalis</name>
    <name type="common">Mite</name>
    <dbReference type="NCBI Taxonomy" id="40697"/>
    <lineage>
        <taxon>Eukaryota</taxon>
        <taxon>Metazoa</taxon>
        <taxon>Ecdysozoa</taxon>
        <taxon>Arthropoda</taxon>
        <taxon>Chelicerata</taxon>
        <taxon>Arachnida</taxon>
        <taxon>Acari</taxon>
        <taxon>Acariformes</taxon>
        <taxon>Sarcoptiformes</taxon>
        <taxon>Astigmata</taxon>
        <taxon>Glycyphagoidea</taxon>
        <taxon>Echimyopodidae</taxon>
        <taxon>Blomia</taxon>
    </lineage>
</organism>
<dbReference type="InterPro" id="IPR011323">
    <property type="entry name" value="Mss4/transl-control_tumour"/>
</dbReference>
<evidence type="ECO:0000256" key="3">
    <source>
        <dbReference type="ARBA" id="ARBA00022927"/>
    </source>
</evidence>
<dbReference type="FunFam" id="2.170.150.10:FF:000005">
    <property type="entry name" value="Guanine nucleotide exchange factor MSS4"/>
    <property type="match status" value="1"/>
</dbReference>
<dbReference type="GO" id="GO:0015031">
    <property type="term" value="P:protein transport"/>
    <property type="evidence" value="ECO:0007669"/>
    <property type="project" value="UniProtKB-KW"/>
</dbReference>
<dbReference type="EMBL" id="JAPWDV010000002">
    <property type="protein sequence ID" value="KAJ6220463.1"/>
    <property type="molecule type" value="Genomic_DNA"/>
</dbReference>
<dbReference type="Gene3D" id="2.170.150.10">
    <property type="entry name" value="Metal Binding Protein, Guanine Nucleotide Exchange Factor, Chain A"/>
    <property type="match status" value="1"/>
</dbReference>
<feature type="region of interest" description="Disordered" evidence="4">
    <location>
        <begin position="1"/>
        <end position="29"/>
    </location>
</feature>
<dbReference type="SUPFAM" id="SSF51316">
    <property type="entry name" value="Mss4-like"/>
    <property type="match status" value="1"/>
</dbReference>
<gene>
    <name evidence="5" type="ORF">RDWZM_006275</name>
</gene>
<dbReference type="InterPro" id="IPR007515">
    <property type="entry name" value="Mss4"/>
</dbReference>
<keyword evidence="3" id="KW-0653">Protein transport</keyword>
<sequence>MDDNQTKIESNTDSNIDQAKASSTLDSQQERLDVEGKNRDFIRCTFCSCLILRPSIAALTEKSEINLPKIERAKVEESSCRKFWLVQDIYQFENLSFSRTVDDMKYLACAECDIGPIGYQDQSDKTSYIAFERVSYTEK</sequence>